<reference evidence="1 2" key="1">
    <citation type="submission" date="2016-10" db="EMBL/GenBank/DDBJ databases">
        <authorList>
            <person name="de Groot N.N."/>
        </authorList>
    </citation>
    <scope>NUCLEOTIDE SEQUENCE [LARGE SCALE GENOMIC DNA]</scope>
    <source>
        <strain evidence="1 2">DSM 40306</strain>
    </source>
</reference>
<dbReference type="STRING" id="67331.SAMN04490357_5011"/>
<dbReference type="RefSeq" id="WP_167381431.1">
    <property type="nucleotide sequence ID" value="NZ_FNTD01000004.1"/>
</dbReference>
<gene>
    <name evidence="1" type="ORF">SAMN04490357_5011</name>
</gene>
<protein>
    <submittedName>
        <fullName evidence="1">Tetratricopeptide repeat-containing protein</fullName>
    </submittedName>
</protein>
<dbReference type="EMBL" id="FNTD01000004">
    <property type="protein sequence ID" value="SED51122.1"/>
    <property type="molecule type" value="Genomic_DNA"/>
</dbReference>
<dbReference type="Gene3D" id="3.40.50.300">
    <property type="entry name" value="P-loop containing nucleotide triphosphate hydrolases"/>
    <property type="match status" value="1"/>
</dbReference>
<evidence type="ECO:0000313" key="1">
    <source>
        <dbReference type="EMBL" id="SED51122.1"/>
    </source>
</evidence>
<name>A0A1H5B9C5_9ACTN</name>
<proteinExistence type="predicted"/>
<evidence type="ECO:0000313" key="2">
    <source>
        <dbReference type="Proteomes" id="UP000182375"/>
    </source>
</evidence>
<organism evidence="1 2">
    <name type="scientific">Streptomyces misionensis</name>
    <dbReference type="NCBI Taxonomy" id="67331"/>
    <lineage>
        <taxon>Bacteria</taxon>
        <taxon>Bacillati</taxon>
        <taxon>Actinomycetota</taxon>
        <taxon>Actinomycetes</taxon>
        <taxon>Kitasatosporales</taxon>
        <taxon>Streptomycetaceae</taxon>
        <taxon>Streptomyces</taxon>
    </lineage>
</organism>
<dbReference type="InterPro" id="IPR027417">
    <property type="entry name" value="P-loop_NTPase"/>
</dbReference>
<dbReference type="Proteomes" id="UP000182375">
    <property type="component" value="Unassembled WGS sequence"/>
</dbReference>
<dbReference type="InterPro" id="IPR011990">
    <property type="entry name" value="TPR-like_helical_dom_sf"/>
</dbReference>
<dbReference type="AlphaFoldDB" id="A0A1H5B9C5"/>
<sequence>MNESFALPHRDPSFLGRSELVDDALPGYLDRADDGVPVVLNGRVGIGKTMVSSELAHRLHSRYADVSWIDVTTAGSGQPAERIAACLTTVHGRTGPHLLVLDGVSDPDDVVRCLPRDETRVLITSRADTGVWHRIAHVVQVPVLPREESVRLLRKRVHGLTEADAMHLAGALDDLPLAMDNAASWLTSGMTPGQVLEQLKSSASRILSGYRSSDFPRSLAGRLSKATSVLAAGAEEDRRMLHLLHALAVLGPAPFPTRALRGDRWEVSDSDAQYLLTICDLHRRLGGLRDRGLVILQTGVARLDEISGAVIRDLLVARPEDEAAAFAMAEQLLVAAVPERAAVEGAWGDWALVTPSVLALDPARVHTKPGRKAILDTYDYLVDSGRYKEVIDSLGNLRTAWEEHFAQCRADELVVMSALARAHFGRGHYEDAERLNLQVYWERERNLGPSDPSTLVASAYCALDLGAKGHHSDACQLAKDSWLEQCKIFGEESRPAMRAGSYLARLQTPQDPNLAYRLGLRIHRFQITHLGVRHQHTLDTAHHLALCLVALNDFRKALPLLEETLKYRQETLPSGHPDTLWTAAHSYLLSADLGRPVHQPALRWACDGLRRIFDRDHQVVRRLMAMVKY</sequence>
<dbReference type="SUPFAM" id="SSF52540">
    <property type="entry name" value="P-loop containing nucleoside triphosphate hydrolases"/>
    <property type="match status" value="1"/>
</dbReference>
<dbReference type="Pfam" id="PF13374">
    <property type="entry name" value="TPR_10"/>
    <property type="match status" value="2"/>
</dbReference>
<dbReference type="GeneID" id="95514098"/>
<accession>A0A1H5B9C5</accession>
<dbReference type="Gene3D" id="1.25.40.10">
    <property type="entry name" value="Tetratricopeptide repeat domain"/>
    <property type="match status" value="2"/>
</dbReference>